<reference evidence="1 2" key="1">
    <citation type="journal article" date="2019" name="Emerg. Microbes Infect.">
        <title>Comprehensive subspecies identification of 175 nontuberculous mycobacteria species based on 7547 genomic profiles.</title>
        <authorList>
            <person name="Matsumoto Y."/>
            <person name="Kinjo T."/>
            <person name="Motooka D."/>
            <person name="Nabeya D."/>
            <person name="Jung N."/>
            <person name="Uechi K."/>
            <person name="Horii T."/>
            <person name="Iida T."/>
            <person name="Fujita J."/>
            <person name="Nakamura S."/>
        </authorList>
    </citation>
    <scope>NUCLEOTIDE SEQUENCE [LARGE SCALE GENOMIC DNA]</scope>
    <source>
        <strain evidence="1 2">JCM 30275</strain>
    </source>
</reference>
<name>A0A6N4W8C0_9MYCO</name>
<accession>A0A6N4W8C0</accession>
<dbReference type="EMBL" id="AP022620">
    <property type="protein sequence ID" value="BBZ76965.1"/>
    <property type="molecule type" value="Genomic_DNA"/>
</dbReference>
<gene>
    <name evidence="1" type="ORF">MANY_23020</name>
</gene>
<dbReference type="AlphaFoldDB" id="A0A6N4W8C0"/>
<protein>
    <submittedName>
        <fullName evidence="1">Uncharacterized protein</fullName>
    </submittedName>
</protein>
<dbReference type="KEGG" id="many:MANY_23020"/>
<proteinExistence type="predicted"/>
<dbReference type="Proteomes" id="UP000467249">
    <property type="component" value="Chromosome"/>
</dbReference>
<evidence type="ECO:0000313" key="2">
    <source>
        <dbReference type="Proteomes" id="UP000467249"/>
    </source>
</evidence>
<organism evidence="1 2">
    <name type="scientific">Mycolicibacterium anyangense</name>
    <dbReference type="NCBI Taxonomy" id="1431246"/>
    <lineage>
        <taxon>Bacteria</taxon>
        <taxon>Bacillati</taxon>
        <taxon>Actinomycetota</taxon>
        <taxon>Actinomycetes</taxon>
        <taxon>Mycobacteriales</taxon>
        <taxon>Mycobacteriaceae</taxon>
        <taxon>Mycolicibacterium</taxon>
    </lineage>
</organism>
<keyword evidence="2" id="KW-1185">Reference proteome</keyword>
<sequence>MKSLSGPVQGNRDGRVGSTGMAAAGTVVLAAAAAGAGVAVAAAGEMVWLTAADGVAVVSALAVDARPVAEAGAGEPLVDFGFEAAEPLWDRAEPVDFAADVAPPDSAVLWVDSLLAGAALATPVTPPRDAQNPTVSAPAPIQVARSACCCGARWRGA</sequence>
<evidence type="ECO:0000313" key="1">
    <source>
        <dbReference type="EMBL" id="BBZ76965.1"/>
    </source>
</evidence>